<dbReference type="Proteomes" id="UP000053477">
    <property type="component" value="Unassembled WGS sequence"/>
</dbReference>
<protein>
    <submittedName>
        <fullName evidence="1">Uncharacterized protein</fullName>
    </submittedName>
</protein>
<accession>A0A0H2S4I0</accession>
<dbReference type="InParanoid" id="A0A0H2S4I0"/>
<name>A0A0H2S4I0_9AGAM</name>
<evidence type="ECO:0000313" key="1">
    <source>
        <dbReference type="EMBL" id="KLO19037.1"/>
    </source>
</evidence>
<organism evidence="1 2">
    <name type="scientific">Schizopora paradoxa</name>
    <dbReference type="NCBI Taxonomy" id="27342"/>
    <lineage>
        <taxon>Eukaryota</taxon>
        <taxon>Fungi</taxon>
        <taxon>Dikarya</taxon>
        <taxon>Basidiomycota</taxon>
        <taxon>Agaricomycotina</taxon>
        <taxon>Agaricomycetes</taxon>
        <taxon>Hymenochaetales</taxon>
        <taxon>Schizoporaceae</taxon>
        <taxon>Schizopora</taxon>
    </lineage>
</organism>
<evidence type="ECO:0000313" key="2">
    <source>
        <dbReference type="Proteomes" id="UP000053477"/>
    </source>
</evidence>
<gene>
    <name evidence="1" type="ORF">SCHPADRAFT_87131</name>
</gene>
<sequence>MLDCASCGDLVASHTIQMLILPRCLKRGFPSDQRLTHVDDSSLRRSLGRVKSRLLSSDSDVRREHFKSTQSAGVSRLGDRLRLIAAIVRLWETRSRNGHLRTDRIKSILLRTRGQPYGRCADWLNSMVRFDDRQLGALSLQSSYRHHTSALTPALLTRRVANNEPHEEEKRDATLRQSYRPTNLRRRHQPHCWPEFRRVLKTSERIWCRLCMATLRRTSVEQCAYASQEATEFTPRRCDLLRSSLQKILTMLMVGSKPHLASQIDDQLSWGGEVDFKSSKNETRNRMKKGGRVEM</sequence>
<dbReference type="AlphaFoldDB" id="A0A0H2S4I0"/>
<keyword evidence="2" id="KW-1185">Reference proteome</keyword>
<dbReference type="EMBL" id="KQ085889">
    <property type="protein sequence ID" value="KLO19037.1"/>
    <property type="molecule type" value="Genomic_DNA"/>
</dbReference>
<reference evidence="1 2" key="1">
    <citation type="submission" date="2015-04" db="EMBL/GenBank/DDBJ databases">
        <title>Complete genome sequence of Schizopora paradoxa KUC8140, a cosmopolitan wood degrader in East Asia.</title>
        <authorList>
            <consortium name="DOE Joint Genome Institute"/>
            <person name="Min B."/>
            <person name="Park H."/>
            <person name="Jang Y."/>
            <person name="Kim J.-J."/>
            <person name="Kim K.H."/>
            <person name="Pangilinan J."/>
            <person name="Lipzen A."/>
            <person name="Riley R."/>
            <person name="Grigoriev I.V."/>
            <person name="Spatafora J.W."/>
            <person name="Choi I.-G."/>
        </authorList>
    </citation>
    <scope>NUCLEOTIDE SEQUENCE [LARGE SCALE GENOMIC DNA]</scope>
    <source>
        <strain evidence="1 2">KUC8140</strain>
    </source>
</reference>
<proteinExistence type="predicted"/>